<protein>
    <submittedName>
        <fullName evidence="1">21481_t:CDS:1</fullName>
    </submittedName>
</protein>
<evidence type="ECO:0000313" key="1">
    <source>
        <dbReference type="EMBL" id="CAG8781447.1"/>
    </source>
</evidence>
<comment type="caution">
    <text evidence="1">The sequence shown here is derived from an EMBL/GenBank/DDBJ whole genome shotgun (WGS) entry which is preliminary data.</text>
</comment>
<evidence type="ECO:0000313" key="2">
    <source>
        <dbReference type="Proteomes" id="UP000789920"/>
    </source>
</evidence>
<dbReference type="EMBL" id="CAJVQC010045522">
    <property type="protein sequence ID" value="CAG8781447.1"/>
    <property type="molecule type" value="Genomic_DNA"/>
</dbReference>
<name>A0ACA9R7W6_9GLOM</name>
<gene>
    <name evidence="1" type="ORF">RPERSI_LOCUS17646</name>
</gene>
<reference evidence="1" key="1">
    <citation type="submission" date="2021-06" db="EMBL/GenBank/DDBJ databases">
        <authorList>
            <person name="Kallberg Y."/>
            <person name="Tangrot J."/>
            <person name="Rosling A."/>
        </authorList>
    </citation>
    <scope>NUCLEOTIDE SEQUENCE</scope>
    <source>
        <strain evidence="1">MA461A</strain>
    </source>
</reference>
<feature type="non-terminal residue" evidence="1">
    <location>
        <position position="1"/>
    </location>
</feature>
<accession>A0ACA9R7W6</accession>
<dbReference type="Proteomes" id="UP000789920">
    <property type="component" value="Unassembled WGS sequence"/>
</dbReference>
<feature type="non-terminal residue" evidence="1">
    <location>
        <position position="54"/>
    </location>
</feature>
<keyword evidence="2" id="KW-1185">Reference proteome</keyword>
<sequence length="54" mass="6416">MINILVKLLFPNIQSIRASDCATLQTWAFACYRDYNAVLRHELRNLVPEFVRKY</sequence>
<proteinExistence type="predicted"/>
<organism evidence="1 2">
    <name type="scientific">Racocetra persica</name>
    <dbReference type="NCBI Taxonomy" id="160502"/>
    <lineage>
        <taxon>Eukaryota</taxon>
        <taxon>Fungi</taxon>
        <taxon>Fungi incertae sedis</taxon>
        <taxon>Mucoromycota</taxon>
        <taxon>Glomeromycotina</taxon>
        <taxon>Glomeromycetes</taxon>
        <taxon>Diversisporales</taxon>
        <taxon>Gigasporaceae</taxon>
        <taxon>Racocetra</taxon>
    </lineage>
</organism>